<reference evidence="1" key="1">
    <citation type="submission" date="2022-11" db="EMBL/GenBank/DDBJ databases">
        <title>Dyadobacter pollutisoli sp. nov., isolated from plastic dumped soil.</title>
        <authorList>
            <person name="Kim J.M."/>
            <person name="Kim K.R."/>
            <person name="Lee J.K."/>
            <person name="Hao L."/>
            <person name="Jeon C.O."/>
        </authorList>
    </citation>
    <scope>NUCLEOTIDE SEQUENCE</scope>
    <source>
        <strain evidence="1">U1</strain>
    </source>
</reference>
<accession>A0A9E8NAI3</accession>
<name>A0A9E8NAI3_9BACT</name>
<organism evidence="1 2">
    <name type="scientific">Dyadobacter pollutisoli</name>
    <dbReference type="NCBI Taxonomy" id="2910158"/>
    <lineage>
        <taxon>Bacteria</taxon>
        <taxon>Pseudomonadati</taxon>
        <taxon>Bacteroidota</taxon>
        <taxon>Cytophagia</taxon>
        <taxon>Cytophagales</taxon>
        <taxon>Spirosomataceae</taxon>
        <taxon>Dyadobacter</taxon>
    </lineage>
</organism>
<dbReference type="AlphaFoldDB" id="A0A9E8NAI3"/>
<proteinExistence type="predicted"/>
<dbReference type="Pfam" id="PF11583">
    <property type="entry name" value="AurF"/>
    <property type="match status" value="1"/>
</dbReference>
<dbReference type="EMBL" id="CP112998">
    <property type="protein sequence ID" value="WAC13030.1"/>
    <property type="molecule type" value="Genomic_DNA"/>
</dbReference>
<keyword evidence="2" id="KW-1185">Reference proteome</keyword>
<dbReference type="InterPro" id="IPR025859">
    <property type="entry name" value="AurF/CmlI"/>
</dbReference>
<dbReference type="RefSeq" id="WP_244823922.1">
    <property type="nucleotide sequence ID" value="NZ_CP112998.1"/>
</dbReference>
<dbReference type="KEGG" id="dpf:ON006_03495"/>
<evidence type="ECO:0000313" key="1">
    <source>
        <dbReference type="EMBL" id="WAC13030.1"/>
    </source>
</evidence>
<gene>
    <name evidence="1" type="ORF">ON006_03495</name>
</gene>
<evidence type="ECO:0000313" key="2">
    <source>
        <dbReference type="Proteomes" id="UP001164653"/>
    </source>
</evidence>
<sequence>MIQLSKVSPLLPETYIPWDDEPDSDTLFMPEKLVSLEGHKLWDTLSKSQQIEIGRLEVVQVMYSCAWIRTTVLYN</sequence>
<dbReference type="Proteomes" id="UP001164653">
    <property type="component" value="Chromosome"/>
</dbReference>
<protein>
    <submittedName>
        <fullName evidence="1">Diiron oxygenase</fullName>
    </submittedName>
</protein>